<evidence type="ECO:0000313" key="4">
    <source>
        <dbReference type="Proteomes" id="UP000596742"/>
    </source>
</evidence>
<accession>A0A8B6E6V4</accession>
<proteinExistence type="predicted"/>
<dbReference type="OrthoDB" id="10397235at2759"/>
<feature type="region of interest" description="Disordered" evidence="2">
    <location>
        <begin position="530"/>
        <end position="554"/>
    </location>
</feature>
<organism evidence="3 4">
    <name type="scientific">Mytilus galloprovincialis</name>
    <name type="common">Mediterranean mussel</name>
    <dbReference type="NCBI Taxonomy" id="29158"/>
    <lineage>
        <taxon>Eukaryota</taxon>
        <taxon>Metazoa</taxon>
        <taxon>Spiralia</taxon>
        <taxon>Lophotrochozoa</taxon>
        <taxon>Mollusca</taxon>
        <taxon>Bivalvia</taxon>
        <taxon>Autobranchia</taxon>
        <taxon>Pteriomorphia</taxon>
        <taxon>Mytilida</taxon>
        <taxon>Mytiloidea</taxon>
        <taxon>Mytilidae</taxon>
        <taxon>Mytilinae</taxon>
        <taxon>Mytilus</taxon>
    </lineage>
</organism>
<sequence>MDNFSDQSAIARDTSSLYETSQVDQNIYSQENIRIEPHYILDEITESDIKSETSTEDVSSRKERERPHPATKEGKILRKRDIVSTDEKGAIDSGFITSQHAVDDTAKYHNKMGNLSDQPVISSDTSSLNEHYEVDQQKYSKEHIDIEPHSILDTITKSDFQSKTSSAYISSIQEKQKAHTATKDKQILREKVMVSTDEKGRRYASLITSKQAVDETRKTDTKMDNLTVSSDTSSIHVEYEDEDSKVILSDTQDVQQQCSKANITIEPHLSAGQITDSENLSRTATEQITAIEDKENPQILTLDSMTSTDERRASDSGLITSKPAVDETAEYDTKMDSLSNQPVISRVTSSLREEYNDEDTKLILSDTQDVHQQFSEENVTKESPFSAGQITRSEKVNSETISIAGKITDSVKQSQPSTANNTSIGERINAYSSKIESKILMQSNMVPIDEIKTGDPGLITPKQAVAHTPEYNTKLDNISNVPVISSEISSLHEHYKDYSLDHKRDRQVNVNIEPRTSADKITESHTQSQSATVQVSSMKEGIETHTDEKKLKDSGLVSRKQAVNDTVEYNTIKDNLSDQPVMSSSIYGDYKDEVAKVISSDTKDVHQNGSEENVNIEHYTVDEQISDIDNQSQISTEQVKSKAERDKAYTFTINRKILPKRDKEPIYKKKARHSHLVTSNQAVDDNAEHNIILGNISERDVILSDTSSLHEDNKDDMKRYSEKNRKIASSTSADKIVNSDNQFQTSTKQMKSIKEKQISHTSTIHSNISKKRDMVQIYEKKAKDLGSITSMPAEADIAESNTIMDKILDEPVTLSDTSSIDEEYKEDQKRYNKENVNIEHYTITGKIHDTEDHFQSFPEQILNNKQREIKQTSTSERKILTKSDVVPKDKKTARDSGLIISKQAVDDTAEYNKRMDNSSNESVISDDTSSLHKDYTDDQKTYYENSVNIEPHTIAGRISVHDNQSQTSPDQITSIQKREIMHTSTIDRKILPKRDMVPIDEKKARDLGLITPKNAFDDTSEHNTIMDKITDEPVISSATLPYAQYKVDQKRYSDENVNIELQTDTDNITDSEKRFQTSMQNRTVIQERKNAFASTADNKISTKQDIVPIDEKKARDLGLITSKQAVNATAAYNTVKGNFIDELISKDTSSLHEDYIDDQERYSAVNENDAANTIADKITNSDNQFQTSTKHIRSIQGSQTAHISTADRNILTKRDIDEKEANLITTKKAVYNINKHKLIVINKSDQPVLQDNYTDQSVLHGDYKGENEEVIASETEVDNKRHAVVNVNYKSHTSAGKITDSESQSQTSIEQKGNTKERQKTYTSTVDLQISTEGNKVSIDKMNARSPCLITHREDVDKPDFKVKNAKVIVASDTKSVQKYNSETNIIPESHTPAGYVTNTDNQSPISTEKMTSINERIKAFTSTADRKTLSKRGFVLVDEKKTKSPEQPDDNTTKYSTAIGNISDEPMIPSDNSSLYENFKDANAKVIVRDTNDDQKYYNEGSVNLETLTYANQITDSDNQSQKSTGQLTSIKERIKALNSTVDRKSLTKKDMVFIDKKTAKPLNWMIGKQVVNKEYKSAMVNISDKPVTPSGNKSFHKIIKIENTECSVGDTKDGKEYYSKDNKNAEPHSSYFQITDNDDQSQPITERITSREERNKARTSTEDISTLTKRDVLSIDGMKTRAPRVMTLKQPIDDINEYNTKVVNKPAEHIIANDESFLNIKLKHVRMPEYVTHSPRDLNKRNFKTCLKSTVGIEGPEQKRVSFVNVPKFQITEGDKVSSSDGVHISEFTVEDGKSELNSKYKNTREAMKREEESFMKLEKDITSLNNRFTSGVNKGMVKVHGNAVGEHRYDTVVNRGVPSETPGKIGNKYERCLKPETDNIVSEEIASKFLGMNVQTDSEKCKINEENDNVAPKEILELNLGKDNDSSYERLNEKPFKKIGTSHFENDIETGNTCLEKENDSVTSTYKGKTKATNQMSKFNSEVANDPVPFNQVFKSLTRAKKTDEPAVNNLTKTGLKSNTRNGHELVEDDSFHNLAMKLGFRSESNYQSRGQLQDDPSFEQLVRNIETYWDKYGVPVEPVNRVKNALHESDSHEALIDTIVTDFQNLVSNTNEICSNRSFEKLVENVDDKAVISDSSFDRLVPKAPVPTETLKRTMKFKKPTILCDLNEDNKYPFQFIDRRREPTYINKFRASLENILPLVNRLAALNATQIKSKKLNKPSYDKLQTTVDNLAKKYTEYTEKDTHSTQIQSKKLNKPSYDKLQTTVDNLAKGFAEYTEKETDSTQIQSKKLNKPSYDKLQTTVDNLAKKYTEYTEKETESTQKKSYQCLDVNVESLSDRFKEKDDNTGYLSNYHRQQYLITKQKNPVVSPKHVNLNLESPKRNENDKNLNLLSETERRKPSHLVKKDMPTKRSNVKQEAGLNPNEYFELNVVDRARNFETGKFISSAVKNQENLQRSFEHIDIEVDSIAKAFTRENNELADKPLKIIHSLKDLEIGVPALVETYDANKDETVNILPDPYHKDTRLKNVITSPRGFSA</sequence>
<feature type="region of interest" description="Disordered" evidence="2">
    <location>
        <begin position="1"/>
        <end position="22"/>
    </location>
</feature>
<dbReference type="EMBL" id="UYJE01004596">
    <property type="protein sequence ID" value="VDI29497.1"/>
    <property type="molecule type" value="Genomic_DNA"/>
</dbReference>
<dbReference type="Proteomes" id="UP000596742">
    <property type="component" value="Unassembled WGS sequence"/>
</dbReference>
<protein>
    <submittedName>
        <fullName evidence="3">Uncharacterized protein</fullName>
    </submittedName>
</protein>
<feature type="region of interest" description="Disordered" evidence="2">
    <location>
        <begin position="40"/>
        <end position="74"/>
    </location>
</feature>
<feature type="compositionally biased region" description="Basic and acidic residues" evidence="2">
    <location>
        <begin position="540"/>
        <end position="553"/>
    </location>
</feature>
<evidence type="ECO:0000256" key="1">
    <source>
        <dbReference type="SAM" id="Coils"/>
    </source>
</evidence>
<feature type="coiled-coil region" evidence="1">
    <location>
        <begin position="1796"/>
        <end position="1830"/>
    </location>
</feature>
<feature type="compositionally biased region" description="Polar residues" evidence="2">
    <location>
        <begin position="1295"/>
        <end position="1312"/>
    </location>
</feature>
<name>A0A8B6E6V4_MYTGA</name>
<comment type="caution">
    <text evidence="3">The sequence shown here is derived from an EMBL/GenBank/DDBJ whole genome shotgun (WGS) entry which is preliminary data.</text>
</comment>
<feature type="region of interest" description="Disordered" evidence="2">
    <location>
        <begin position="2380"/>
        <end position="2419"/>
    </location>
</feature>
<evidence type="ECO:0000256" key="2">
    <source>
        <dbReference type="SAM" id="MobiDB-lite"/>
    </source>
</evidence>
<keyword evidence="1" id="KW-0175">Coiled coil</keyword>
<gene>
    <name evidence="3" type="ORF">MGAL_10B061512</name>
</gene>
<reference evidence="3" key="1">
    <citation type="submission" date="2018-11" db="EMBL/GenBank/DDBJ databases">
        <authorList>
            <person name="Alioto T."/>
            <person name="Alioto T."/>
        </authorList>
    </citation>
    <scope>NUCLEOTIDE SEQUENCE</scope>
</reference>
<feature type="region of interest" description="Disordered" evidence="2">
    <location>
        <begin position="1295"/>
        <end position="1324"/>
    </location>
</feature>
<evidence type="ECO:0000313" key="3">
    <source>
        <dbReference type="EMBL" id="VDI29497.1"/>
    </source>
</evidence>
<keyword evidence="4" id="KW-1185">Reference proteome</keyword>
<feature type="compositionally biased region" description="Basic and acidic residues" evidence="2">
    <location>
        <begin position="2397"/>
        <end position="2413"/>
    </location>
</feature>